<dbReference type="InterPro" id="IPR050147">
    <property type="entry name" value="Ser/Thr_Dehydratase"/>
</dbReference>
<dbReference type="InterPro" id="IPR001926">
    <property type="entry name" value="TrpB-like_PALP"/>
</dbReference>
<dbReference type="GO" id="GO:0003941">
    <property type="term" value="F:L-serine ammonia-lyase activity"/>
    <property type="evidence" value="ECO:0007669"/>
    <property type="project" value="TreeGrafter"/>
</dbReference>
<evidence type="ECO:0000256" key="1">
    <source>
        <dbReference type="ARBA" id="ARBA00001933"/>
    </source>
</evidence>
<evidence type="ECO:0000259" key="5">
    <source>
        <dbReference type="Pfam" id="PF00291"/>
    </source>
</evidence>
<dbReference type="GO" id="GO:0006565">
    <property type="term" value="P:L-serine catabolic process"/>
    <property type="evidence" value="ECO:0007669"/>
    <property type="project" value="TreeGrafter"/>
</dbReference>
<dbReference type="Proteomes" id="UP000199467">
    <property type="component" value="Unassembled WGS sequence"/>
</dbReference>
<sequence length="323" mass="34917">MFDLAQLQQSAQLVYRHMAPTPQLAWPLLAQRLGCEVWVKHENHAPTAAFKVRGGLVYIDALLRREPQVRGLVTATRGNHGQSLALAARAAGLALRILVPHGNAREKNAAMRALGAEVIEHGRDFDEARVEAARLAERDGLHWVPSLHEDLVRGVATYALELLQAVPNLRRVYVPIGLGSGICGMIRTRDLLGLDTEIIGVVASGADAYAQSFEQGRLVQTERADTLADGMACRQPQQLALDMIRAGAARIVRVDDEEIRAAIRTYHEDTHNLAEGAGAAALAALMQERKLNAGQRVAVVLSGANIDRAALAELLRDEASVAA</sequence>
<dbReference type="Pfam" id="PF00291">
    <property type="entry name" value="PALP"/>
    <property type="match status" value="1"/>
</dbReference>
<dbReference type="InterPro" id="IPR027278">
    <property type="entry name" value="ACCD_DCysDesulf"/>
</dbReference>
<dbReference type="InterPro" id="IPR036052">
    <property type="entry name" value="TrpB-like_PALP_sf"/>
</dbReference>
<dbReference type="GO" id="GO:0016846">
    <property type="term" value="F:carbon-sulfur lyase activity"/>
    <property type="evidence" value="ECO:0007669"/>
    <property type="project" value="UniProtKB-ARBA"/>
</dbReference>
<dbReference type="EMBL" id="FMZQ01000015">
    <property type="protein sequence ID" value="SDD36651.1"/>
    <property type="molecule type" value="Genomic_DNA"/>
</dbReference>
<evidence type="ECO:0000256" key="2">
    <source>
        <dbReference type="ARBA" id="ARBA00008639"/>
    </source>
</evidence>
<name>A0A1G6U5U0_9GAMM</name>
<comment type="cofactor">
    <cofactor evidence="1">
        <name>pyridoxal 5'-phosphate</name>
        <dbReference type="ChEBI" id="CHEBI:597326"/>
    </cofactor>
</comment>
<evidence type="ECO:0000313" key="7">
    <source>
        <dbReference type="Proteomes" id="UP000199467"/>
    </source>
</evidence>
<evidence type="ECO:0000313" key="6">
    <source>
        <dbReference type="EMBL" id="SDD36651.1"/>
    </source>
</evidence>
<protein>
    <submittedName>
        <fullName evidence="6">Threonine dehydratase</fullName>
    </submittedName>
</protein>
<dbReference type="AlphaFoldDB" id="A0A1G6U5U0"/>
<comment type="similarity">
    <text evidence="2">Belongs to the ACC deaminase/D-cysteine desulfhydrase family.</text>
</comment>
<keyword evidence="4" id="KW-0456">Lyase</keyword>
<dbReference type="GO" id="GO:0006567">
    <property type="term" value="P:L-threonine catabolic process"/>
    <property type="evidence" value="ECO:0007669"/>
    <property type="project" value="TreeGrafter"/>
</dbReference>
<gene>
    <name evidence="6" type="ORF">SAMN05216576_11519</name>
</gene>
<accession>A0A1G6U5U0</accession>
<dbReference type="Gene3D" id="3.40.50.1100">
    <property type="match status" value="2"/>
</dbReference>
<evidence type="ECO:0000256" key="4">
    <source>
        <dbReference type="ARBA" id="ARBA00023239"/>
    </source>
</evidence>
<reference evidence="7" key="1">
    <citation type="submission" date="2016-10" db="EMBL/GenBank/DDBJ databases">
        <authorList>
            <person name="Varghese N."/>
            <person name="Submissions S."/>
        </authorList>
    </citation>
    <scope>NUCLEOTIDE SEQUENCE [LARGE SCALE GENOMIC DNA]</scope>
    <source>
        <strain evidence="7">DSM 26382</strain>
    </source>
</reference>
<dbReference type="GO" id="GO:0004794">
    <property type="term" value="F:threonine deaminase activity"/>
    <property type="evidence" value="ECO:0007669"/>
    <property type="project" value="TreeGrafter"/>
</dbReference>
<feature type="domain" description="Tryptophan synthase beta chain-like PALP" evidence="5">
    <location>
        <begin position="16"/>
        <end position="303"/>
    </location>
</feature>
<dbReference type="GO" id="GO:0009097">
    <property type="term" value="P:isoleucine biosynthetic process"/>
    <property type="evidence" value="ECO:0007669"/>
    <property type="project" value="TreeGrafter"/>
</dbReference>
<keyword evidence="7" id="KW-1185">Reference proteome</keyword>
<evidence type="ECO:0000256" key="3">
    <source>
        <dbReference type="ARBA" id="ARBA00022898"/>
    </source>
</evidence>
<dbReference type="PANTHER" id="PTHR48078:SF7">
    <property type="entry name" value="BLL6502 PROTEIN"/>
    <property type="match status" value="1"/>
</dbReference>
<proteinExistence type="inferred from homology"/>
<organism evidence="6 7">
    <name type="scientific">Ectopseudomonas chengduensis</name>
    <dbReference type="NCBI Taxonomy" id="489632"/>
    <lineage>
        <taxon>Bacteria</taxon>
        <taxon>Pseudomonadati</taxon>
        <taxon>Pseudomonadota</taxon>
        <taxon>Gammaproteobacteria</taxon>
        <taxon>Pseudomonadales</taxon>
        <taxon>Pseudomonadaceae</taxon>
        <taxon>Ectopseudomonas</taxon>
    </lineage>
</organism>
<dbReference type="PANTHER" id="PTHR48078">
    <property type="entry name" value="THREONINE DEHYDRATASE, MITOCHONDRIAL-RELATED"/>
    <property type="match status" value="1"/>
</dbReference>
<keyword evidence="3" id="KW-0663">Pyridoxal phosphate</keyword>
<dbReference type="PIRSF" id="PIRSF006278">
    <property type="entry name" value="ACCD_DCysDesulf"/>
    <property type="match status" value="1"/>
</dbReference>
<dbReference type="NCBIfam" id="NF004771">
    <property type="entry name" value="PRK06110.1"/>
    <property type="match status" value="1"/>
</dbReference>
<dbReference type="RefSeq" id="WP_055987225.1">
    <property type="nucleotide sequence ID" value="NZ_FMZQ01000015.1"/>
</dbReference>
<dbReference type="SUPFAM" id="SSF53686">
    <property type="entry name" value="Tryptophan synthase beta subunit-like PLP-dependent enzymes"/>
    <property type="match status" value="1"/>
</dbReference>